<organism evidence="2 3">
    <name type="scientific">Synaphobranchus kaupii</name>
    <name type="common">Kaup's arrowtooth eel</name>
    <dbReference type="NCBI Taxonomy" id="118154"/>
    <lineage>
        <taxon>Eukaryota</taxon>
        <taxon>Metazoa</taxon>
        <taxon>Chordata</taxon>
        <taxon>Craniata</taxon>
        <taxon>Vertebrata</taxon>
        <taxon>Euteleostomi</taxon>
        <taxon>Actinopterygii</taxon>
        <taxon>Neopterygii</taxon>
        <taxon>Teleostei</taxon>
        <taxon>Anguilliformes</taxon>
        <taxon>Synaphobranchidae</taxon>
        <taxon>Synaphobranchus</taxon>
    </lineage>
</organism>
<dbReference type="EMBL" id="JAINUF010000006">
    <property type="protein sequence ID" value="KAJ8357504.1"/>
    <property type="molecule type" value="Genomic_DNA"/>
</dbReference>
<keyword evidence="3" id="KW-1185">Reference proteome</keyword>
<sequence length="150" mass="16987">MTCFGLSELSGVALRGRPPTLSRRFQEGGKRDFRESRRFFDRALPVTRDDNGEERHRNTPEGLPRLCQADRCISHLRSLAKSTFAPCVRRETGGGFRDLRDQSNEDPGDRRRTRAGTAALTARQSRSGGEESVARQLLLPRWHGAHRTSR</sequence>
<dbReference type="Proteomes" id="UP001152622">
    <property type="component" value="Chromosome 6"/>
</dbReference>
<protein>
    <submittedName>
        <fullName evidence="2">Uncharacterized protein</fullName>
    </submittedName>
</protein>
<accession>A0A9Q1IXH2</accession>
<reference evidence="2" key="1">
    <citation type="journal article" date="2023" name="Science">
        <title>Genome structures resolve the early diversification of teleost fishes.</title>
        <authorList>
            <person name="Parey E."/>
            <person name="Louis A."/>
            <person name="Montfort J."/>
            <person name="Bouchez O."/>
            <person name="Roques C."/>
            <person name="Iampietro C."/>
            <person name="Lluch J."/>
            <person name="Castinel A."/>
            <person name="Donnadieu C."/>
            <person name="Desvignes T."/>
            <person name="Floi Bucao C."/>
            <person name="Jouanno E."/>
            <person name="Wen M."/>
            <person name="Mejri S."/>
            <person name="Dirks R."/>
            <person name="Jansen H."/>
            <person name="Henkel C."/>
            <person name="Chen W.J."/>
            <person name="Zahm M."/>
            <person name="Cabau C."/>
            <person name="Klopp C."/>
            <person name="Thompson A.W."/>
            <person name="Robinson-Rechavi M."/>
            <person name="Braasch I."/>
            <person name="Lecointre G."/>
            <person name="Bobe J."/>
            <person name="Postlethwait J.H."/>
            <person name="Berthelot C."/>
            <person name="Roest Crollius H."/>
            <person name="Guiguen Y."/>
        </authorList>
    </citation>
    <scope>NUCLEOTIDE SEQUENCE</scope>
    <source>
        <strain evidence="2">WJC10195</strain>
    </source>
</reference>
<proteinExistence type="predicted"/>
<evidence type="ECO:0000313" key="2">
    <source>
        <dbReference type="EMBL" id="KAJ8357504.1"/>
    </source>
</evidence>
<gene>
    <name evidence="2" type="ORF">SKAU_G00202980</name>
</gene>
<feature type="region of interest" description="Disordered" evidence="1">
    <location>
        <begin position="89"/>
        <end position="133"/>
    </location>
</feature>
<feature type="compositionally biased region" description="Basic and acidic residues" evidence="1">
    <location>
        <begin position="89"/>
        <end position="110"/>
    </location>
</feature>
<evidence type="ECO:0000256" key="1">
    <source>
        <dbReference type="SAM" id="MobiDB-lite"/>
    </source>
</evidence>
<dbReference type="AlphaFoldDB" id="A0A9Q1IXH2"/>
<evidence type="ECO:0000313" key="3">
    <source>
        <dbReference type="Proteomes" id="UP001152622"/>
    </source>
</evidence>
<name>A0A9Q1IXH2_SYNKA</name>
<comment type="caution">
    <text evidence="2">The sequence shown here is derived from an EMBL/GenBank/DDBJ whole genome shotgun (WGS) entry which is preliminary data.</text>
</comment>